<evidence type="ECO:0000313" key="2">
    <source>
        <dbReference type="EMBL" id="MEQ2279194.1"/>
    </source>
</evidence>
<accession>A0ABV0XCK4</accession>
<sequence>MMEERTKKSIMEKVLEGAPRVFDPSNPFALKRPNYFKQESPFGTERACEKLPEYTRHFPNKCNVASFPQPQSSVCPYLSSLSPPGRSEGNQTDGQDDCGKTVVKGKRGISEREKGRCKGAEAGEM</sequence>
<organism evidence="2 3">
    <name type="scientific">Ameca splendens</name>
    <dbReference type="NCBI Taxonomy" id="208324"/>
    <lineage>
        <taxon>Eukaryota</taxon>
        <taxon>Metazoa</taxon>
        <taxon>Chordata</taxon>
        <taxon>Craniata</taxon>
        <taxon>Vertebrata</taxon>
        <taxon>Euteleostomi</taxon>
        <taxon>Actinopterygii</taxon>
        <taxon>Neopterygii</taxon>
        <taxon>Teleostei</taxon>
        <taxon>Neoteleostei</taxon>
        <taxon>Acanthomorphata</taxon>
        <taxon>Ovalentaria</taxon>
        <taxon>Atherinomorphae</taxon>
        <taxon>Cyprinodontiformes</taxon>
        <taxon>Goodeidae</taxon>
        <taxon>Ameca</taxon>
    </lineage>
</organism>
<dbReference type="Proteomes" id="UP001469553">
    <property type="component" value="Unassembled WGS sequence"/>
</dbReference>
<evidence type="ECO:0000313" key="3">
    <source>
        <dbReference type="Proteomes" id="UP001469553"/>
    </source>
</evidence>
<name>A0ABV0XCK4_9TELE</name>
<feature type="compositionally biased region" description="Polar residues" evidence="1">
    <location>
        <begin position="79"/>
        <end position="93"/>
    </location>
</feature>
<comment type="caution">
    <text evidence="2">The sequence shown here is derived from an EMBL/GenBank/DDBJ whole genome shotgun (WGS) entry which is preliminary data.</text>
</comment>
<dbReference type="EMBL" id="JAHRIP010000343">
    <property type="protein sequence ID" value="MEQ2279194.1"/>
    <property type="molecule type" value="Genomic_DNA"/>
</dbReference>
<keyword evidence="3" id="KW-1185">Reference proteome</keyword>
<reference evidence="2 3" key="1">
    <citation type="submission" date="2021-06" db="EMBL/GenBank/DDBJ databases">
        <authorList>
            <person name="Palmer J.M."/>
        </authorList>
    </citation>
    <scope>NUCLEOTIDE SEQUENCE [LARGE SCALE GENOMIC DNA]</scope>
    <source>
        <strain evidence="2 3">AS_MEX2019</strain>
        <tissue evidence="2">Muscle</tissue>
    </source>
</reference>
<evidence type="ECO:0000256" key="1">
    <source>
        <dbReference type="SAM" id="MobiDB-lite"/>
    </source>
</evidence>
<feature type="compositionally biased region" description="Basic and acidic residues" evidence="1">
    <location>
        <begin position="108"/>
        <end position="125"/>
    </location>
</feature>
<proteinExistence type="predicted"/>
<protein>
    <submittedName>
        <fullName evidence="2">Uncharacterized protein</fullName>
    </submittedName>
</protein>
<feature type="region of interest" description="Disordered" evidence="1">
    <location>
        <begin position="79"/>
        <end position="125"/>
    </location>
</feature>
<gene>
    <name evidence="2" type="ORF">AMECASPLE_006913</name>
</gene>